<gene>
    <name evidence="1" type="ORF">LEP1GSC115_2260</name>
</gene>
<dbReference type="EMBL" id="AHNY02000017">
    <property type="protein sequence ID" value="EMY27685.1"/>
    <property type="molecule type" value="Genomic_DNA"/>
</dbReference>
<accession>N1V0Q6</accession>
<protein>
    <submittedName>
        <fullName evidence="1">Uncharacterized protein</fullName>
    </submittedName>
</protein>
<reference evidence="1 2" key="1">
    <citation type="submission" date="2013-02" db="EMBL/GenBank/DDBJ databases">
        <authorList>
            <person name="Harkins D.M."/>
            <person name="Durkin A.S."/>
            <person name="Brinkac L.M."/>
            <person name="Haft D.H."/>
            <person name="Selengut J.D."/>
            <person name="Sanka R."/>
            <person name="DePew J."/>
            <person name="Purushe J."/>
            <person name="Picardeau M."/>
            <person name="Werts C."/>
            <person name="Goarant C."/>
            <person name="Vinetz J.M."/>
            <person name="Sutton G.G."/>
            <person name="Nierman W.C."/>
            <person name="Fouts D.E."/>
        </authorList>
    </citation>
    <scope>NUCLEOTIDE SEQUENCE [LARGE SCALE GENOMIC DNA]</scope>
    <source>
        <strain evidence="1 2">200703203</strain>
    </source>
</reference>
<proteinExistence type="predicted"/>
<dbReference type="BioCyc" id="LINT1085541:G11IQ-5624-MONOMER"/>
<evidence type="ECO:0000313" key="2">
    <source>
        <dbReference type="Proteomes" id="UP000012220"/>
    </source>
</evidence>
<name>N1V0Q6_LEPIR</name>
<evidence type="ECO:0000313" key="1">
    <source>
        <dbReference type="EMBL" id="EMY27685.1"/>
    </source>
</evidence>
<dbReference type="AlphaFoldDB" id="N1V0Q6"/>
<organism evidence="1 2">
    <name type="scientific">Leptospira interrogans serovar Australis str. 200703203</name>
    <dbReference type="NCBI Taxonomy" id="1085541"/>
    <lineage>
        <taxon>Bacteria</taxon>
        <taxon>Pseudomonadati</taxon>
        <taxon>Spirochaetota</taxon>
        <taxon>Spirochaetia</taxon>
        <taxon>Leptospirales</taxon>
        <taxon>Leptospiraceae</taxon>
        <taxon>Leptospira</taxon>
    </lineage>
</organism>
<sequence length="42" mass="4937">MTPNGFNSWFHFISQVQEFAVAMDFCRIQTVYGKTIFLLSFN</sequence>
<dbReference type="Proteomes" id="UP000012220">
    <property type="component" value="Unassembled WGS sequence"/>
</dbReference>
<comment type="caution">
    <text evidence="1">The sequence shown here is derived from an EMBL/GenBank/DDBJ whole genome shotgun (WGS) entry which is preliminary data.</text>
</comment>